<dbReference type="Pfam" id="PF25917">
    <property type="entry name" value="BSH_RND"/>
    <property type="match status" value="1"/>
</dbReference>
<keyword evidence="5" id="KW-1185">Reference proteome</keyword>
<proteinExistence type="predicted"/>
<evidence type="ECO:0000259" key="2">
    <source>
        <dbReference type="Pfam" id="PF25917"/>
    </source>
</evidence>
<dbReference type="RefSeq" id="WP_147164567.1">
    <property type="nucleotide sequence ID" value="NZ_BJZO01000087.1"/>
</dbReference>
<dbReference type="Gene3D" id="2.40.30.170">
    <property type="match status" value="1"/>
</dbReference>
<dbReference type="AlphaFoldDB" id="A0A512HAY0"/>
<keyword evidence="1" id="KW-0175">Coiled coil</keyword>
<dbReference type="InterPro" id="IPR058634">
    <property type="entry name" value="AaeA-lik-b-barrel"/>
</dbReference>
<evidence type="ECO:0000313" key="4">
    <source>
        <dbReference type="EMBL" id="GEO82540.1"/>
    </source>
</evidence>
<accession>A0A512HAY0</accession>
<dbReference type="PANTHER" id="PTHR30386">
    <property type="entry name" value="MEMBRANE FUSION SUBUNIT OF EMRAB-TOLC MULTIDRUG EFFLUX PUMP"/>
    <property type="match status" value="1"/>
</dbReference>
<dbReference type="OrthoDB" id="9811754at2"/>
<feature type="domain" description="p-hydroxybenzoic acid efflux pump subunit AaeA-like beta-barrel" evidence="3">
    <location>
        <begin position="251"/>
        <end position="341"/>
    </location>
</feature>
<dbReference type="Gene3D" id="1.10.287.470">
    <property type="entry name" value="Helix hairpin bin"/>
    <property type="match status" value="2"/>
</dbReference>
<dbReference type="Pfam" id="PF25963">
    <property type="entry name" value="Beta-barrel_AAEA"/>
    <property type="match status" value="1"/>
</dbReference>
<feature type="coiled-coil region" evidence="1">
    <location>
        <begin position="103"/>
        <end position="137"/>
    </location>
</feature>
<dbReference type="Gene3D" id="2.40.50.100">
    <property type="match status" value="1"/>
</dbReference>
<reference evidence="4 5" key="1">
    <citation type="submission" date="2019-07" db="EMBL/GenBank/DDBJ databases">
        <title>Whole genome shotgun sequence of Rhodospirillum oryzae NBRC 107573.</title>
        <authorList>
            <person name="Hosoyama A."/>
            <person name="Uohara A."/>
            <person name="Ohji S."/>
            <person name="Ichikawa N."/>
        </authorList>
    </citation>
    <scope>NUCLEOTIDE SEQUENCE [LARGE SCALE GENOMIC DNA]</scope>
    <source>
        <strain evidence="4 5">NBRC 107573</strain>
    </source>
</reference>
<dbReference type="InterPro" id="IPR050739">
    <property type="entry name" value="MFP"/>
</dbReference>
<dbReference type="SUPFAM" id="SSF111369">
    <property type="entry name" value="HlyD-like secretion proteins"/>
    <property type="match status" value="2"/>
</dbReference>
<dbReference type="Proteomes" id="UP000321567">
    <property type="component" value="Unassembled WGS sequence"/>
</dbReference>
<evidence type="ECO:0000313" key="5">
    <source>
        <dbReference type="Proteomes" id="UP000321567"/>
    </source>
</evidence>
<comment type="caution">
    <text evidence="4">The sequence shown here is derived from an EMBL/GenBank/DDBJ whole genome shotgun (WGS) entry which is preliminary data.</text>
</comment>
<sequence length="348" mass="37333">MAFKFIRTRTLLPLALGLIGALVILYAWRLPPFETNRETTDNAYVRGQVTVISAQGSGTVTEVAVRDFQDVHEGDLLVRIDDRIPTQKLEQALAALAVKQADLANADQSQRAAEARIVAAQAQMAGAQTALNTAEATLRRSEALLAKGVTTQQALDQSRTAQAQAHTAMEQADAALQVAQQEYQSILVGRQSQEADIRNAEAVVRLAQIDLQNTRVVAPQDGKLGEIGVRLGQYVTAGTQLTSLVPPKRWIIANFKETQLAGMRVGQTVTFTVDALDHRRFNGHIEELAPATGSEFSVLRPENATGNFIKVAQRVPVRIAIDPGQPAVSALVPGLSVVVSVDTGAPAP</sequence>
<evidence type="ECO:0000259" key="3">
    <source>
        <dbReference type="Pfam" id="PF25963"/>
    </source>
</evidence>
<gene>
    <name evidence="4" type="ORF">ROR02_26710</name>
</gene>
<dbReference type="PANTHER" id="PTHR30386:SF24">
    <property type="entry name" value="MULTIDRUG RESISTANCE EFFLUX PUMP"/>
    <property type="match status" value="1"/>
</dbReference>
<dbReference type="InterPro" id="IPR058625">
    <property type="entry name" value="MdtA-like_BSH"/>
</dbReference>
<protein>
    <submittedName>
        <fullName evidence="4">Secretion protein HlyD</fullName>
    </submittedName>
</protein>
<feature type="domain" description="Multidrug resistance protein MdtA-like barrel-sandwich hybrid" evidence="2">
    <location>
        <begin position="52"/>
        <end position="244"/>
    </location>
</feature>
<dbReference type="EMBL" id="BJZO01000087">
    <property type="protein sequence ID" value="GEO82540.1"/>
    <property type="molecule type" value="Genomic_DNA"/>
</dbReference>
<evidence type="ECO:0000256" key="1">
    <source>
        <dbReference type="SAM" id="Coils"/>
    </source>
</evidence>
<dbReference type="GO" id="GO:0055085">
    <property type="term" value="P:transmembrane transport"/>
    <property type="evidence" value="ECO:0007669"/>
    <property type="project" value="InterPro"/>
</dbReference>
<organism evidence="4 5">
    <name type="scientific">Pararhodospirillum oryzae</name>
    <dbReference type="NCBI Taxonomy" id="478448"/>
    <lineage>
        <taxon>Bacteria</taxon>
        <taxon>Pseudomonadati</taxon>
        <taxon>Pseudomonadota</taxon>
        <taxon>Alphaproteobacteria</taxon>
        <taxon>Rhodospirillales</taxon>
        <taxon>Rhodospirillaceae</taxon>
        <taxon>Pararhodospirillum</taxon>
    </lineage>
</organism>
<name>A0A512HAY0_9PROT</name>